<keyword evidence="2" id="KW-1185">Reference proteome</keyword>
<evidence type="ECO:0000313" key="1">
    <source>
        <dbReference type="EMBL" id="GJS57633.1"/>
    </source>
</evidence>
<reference evidence="1" key="1">
    <citation type="journal article" date="2022" name="Int. J. Mol. Sci.">
        <title>Draft Genome of Tanacetum Coccineum: Genomic Comparison of Closely Related Tanacetum-Family Plants.</title>
        <authorList>
            <person name="Yamashiro T."/>
            <person name="Shiraishi A."/>
            <person name="Nakayama K."/>
            <person name="Satake H."/>
        </authorList>
    </citation>
    <scope>NUCLEOTIDE SEQUENCE</scope>
</reference>
<accession>A0ABQ4WXT8</accession>
<sequence length="107" mass="11309">MAEVAGSLKEDLGEKLEVEVAMVEEEVFYYVKECLRRGRRSGNKSSVGSKFMASGEECLDGWVRAGGGEVKGDGVVFGVSRIFLGDILEDIMGENGGEALGVDGGAD</sequence>
<evidence type="ECO:0000313" key="2">
    <source>
        <dbReference type="Proteomes" id="UP001151760"/>
    </source>
</evidence>
<gene>
    <name evidence="1" type="ORF">Tco_0652417</name>
</gene>
<protein>
    <submittedName>
        <fullName evidence="1">Uncharacterized protein</fullName>
    </submittedName>
</protein>
<proteinExistence type="predicted"/>
<dbReference type="Proteomes" id="UP001151760">
    <property type="component" value="Unassembled WGS sequence"/>
</dbReference>
<comment type="caution">
    <text evidence="1">The sequence shown here is derived from an EMBL/GenBank/DDBJ whole genome shotgun (WGS) entry which is preliminary data.</text>
</comment>
<name>A0ABQ4WXT8_9ASTR</name>
<reference evidence="1" key="2">
    <citation type="submission" date="2022-01" db="EMBL/GenBank/DDBJ databases">
        <authorList>
            <person name="Yamashiro T."/>
            <person name="Shiraishi A."/>
            <person name="Satake H."/>
            <person name="Nakayama K."/>
        </authorList>
    </citation>
    <scope>NUCLEOTIDE SEQUENCE</scope>
</reference>
<dbReference type="EMBL" id="BQNB010009020">
    <property type="protein sequence ID" value="GJS57633.1"/>
    <property type="molecule type" value="Genomic_DNA"/>
</dbReference>
<organism evidence="1 2">
    <name type="scientific">Tanacetum coccineum</name>
    <dbReference type="NCBI Taxonomy" id="301880"/>
    <lineage>
        <taxon>Eukaryota</taxon>
        <taxon>Viridiplantae</taxon>
        <taxon>Streptophyta</taxon>
        <taxon>Embryophyta</taxon>
        <taxon>Tracheophyta</taxon>
        <taxon>Spermatophyta</taxon>
        <taxon>Magnoliopsida</taxon>
        <taxon>eudicotyledons</taxon>
        <taxon>Gunneridae</taxon>
        <taxon>Pentapetalae</taxon>
        <taxon>asterids</taxon>
        <taxon>campanulids</taxon>
        <taxon>Asterales</taxon>
        <taxon>Asteraceae</taxon>
        <taxon>Asteroideae</taxon>
        <taxon>Anthemideae</taxon>
        <taxon>Anthemidinae</taxon>
        <taxon>Tanacetum</taxon>
    </lineage>
</organism>